<dbReference type="OrthoDB" id="9808360at2"/>
<dbReference type="Proteomes" id="UP000294854">
    <property type="component" value="Unassembled WGS sequence"/>
</dbReference>
<dbReference type="PROSITE" id="PS01332">
    <property type="entry name" value="HTH_RRF2_1"/>
    <property type="match status" value="1"/>
</dbReference>
<reference evidence="1 2" key="1">
    <citation type="journal article" date="2019" name="Appl. Microbiol. Biotechnol.">
        <title>Uncovering carbohydrate metabolism through a genotype-phenotype association study of 56 lactic acid bacteria genomes.</title>
        <authorList>
            <person name="Buron-Moles G."/>
            <person name="Chailyan A."/>
            <person name="Dolejs I."/>
            <person name="Forster J."/>
            <person name="Miks M.H."/>
        </authorList>
    </citation>
    <scope>NUCLEOTIDE SEQUENCE [LARGE SCALE GENOMIC DNA]</scope>
    <source>
        <strain evidence="1 2">ATCC 49373</strain>
    </source>
</reference>
<proteinExistence type="predicted"/>
<sequence>MKFKSGIEQTLCILTMLALQKNSKPVRSSLISGRLAVSDSYLKKIMRQLVVFGLVTSDSGREGGFRLARPLSKITLLDVFDVIEGKAQFAQSSGLSCQVFSDHVQDLNRKDALMNAFGEAEQLYRKRLKQFNLGQLLTIDHQVDWESIIKVGREHLNVTT</sequence>
<dbReference type="InterPro" id="IPR000944">
    <property type="entry name" value="Tscrpt_reg_Rrf2"/>
</dbReference>
<dbReference type="Pfam" id="PF02082">
    <property type="entry name" value="Rrf2"/>
    <property type="match status" value="1"/>
</dbReference>
<accession>A0A4R5NT12</accession>
<evidence type="ECO:0000313" key="2">
    <source>
        <dbReference type="Proteomes" id="UP000294854"/>
    </source>
</evidence>
<keyword evidence="2" id="KW-1185">Reference proteome</keyword>
<dbReference type="InterPro" id="IPR030489">
    <property type="entry name" value="TR_Rrf2-type_CS"/>
</dbReference>
<comment type="caution">
    <text evidence="1">The sequence shown here is derived from an EMBL/GenBank/DDBJ whole genome shotgun (WGS) entry which is preliminary data.</text>
</comment>
<dbReference type="GO" id="GO:0003700">
    <property type="term" value="F:DNA-binding transcription factor activity"/>
    <property type="evidence" value="ECO:0007669"/>
    <property type="project" value="TreeGrafter"/>
</dbReference>
<dbReference type="GO" id="GO:0005829">
    <property type="term" value="C:cytosol"/>
    <property type="evidence" value="ECO:0007669"/>
    <property type="project" value="TreeGrafter"/>
</dbReference>
<dbReference type="PANTHER" id="PTHR33221">
    <property type="entry name" value="WINGED HELIX-TURN-HELIX TRANSCRIPTIONAL REGULATOR, RRF2 FAMILY"/>
    <property type="match status" value="1"/>
</dbReference>
<dbReference type="InterPro" id="IPR036388">
    <property type="entry name" value="WH-like_DNA-bd_sf"/>
</dbReference>
<dbReference type="SUPFAM" id="SSF46785">
    <property type="entry name" value="Winged helix' DNA-binding domain"/>
    <property type="match status" value="1"/>
</dbReference>
<dbReference type="STRING" id="1122149.FD44_GL001832"/>
<evidence type="ECO:0008006" key="3">
    <source>
        <dbReference type="Google" id="ProtNLM"/>
    </source>
</evidence>
<dbReference type="AlphaFoldDB" id="A0A4R5NT12"/>
<dbReference type="EMBL" id="PUFO01000016">
    <property type="protein sequence ID" value="TDG79917.1"/>
    <property type="molecule type" value="Genomic_DNA"/>
</dbReference>
<dbReference type="PROSITE" id="PS51197">
    <property type="entry name" value="HTH_RRF2_2"/>
    <property type="match status" value="1"/>
</dbReference>
<organism evidence="1 2">
    <name type="scientific">Secundilactobacillus malefermentans</name>
    <dbReference type="NCBI Taxonomy" id="176292"/>
    <lineage>
        <taxon>Bacteria</taxon>
        <taxon>Bacillati</taxon>
        <taxon>Bacillota</taxon>
        <taxon>Bacilli</taxon>
        <taxon>Lactobacillales</taxon>
        <taxon>Lactobacillaceae</taxon>
        <taxon>Secundilactobacillus</taxon>
    </lineage>
</organism>
<protein>
    <recommendedName>
        <fullName evidence="3">Rrf2 family transcriptional regulator</fullName>
    </recommendedName>
</protein>
<gene>
    <name evidence="1" type="ORF">C5L31_002136</name>
</gene>
<dbReference type="InterPro" id="IPR036390">
    <property type="entry name" value="WH_DNA-bd_sf"/>
</dbReference>
<dbReference type="NCBIfam" id="TIGR00738">
    <property type="entry name" value="rrf2_super"/>
    <property type="match status" value="1"/>
</dbReference>
<name>A0A4R5NT12_9LACO</name>
<dbReference type="RefSeq" id="WP_010620312.1">
    <property type="nucleotide sequence ID" value="NZ_CP042371.1"/>
</dbReference>
<dbReference type="PANTHER" id="PTHR33221:SF9">
    <property type="entry name" value="RRF2 FAMILY PROTEIN"/>
    <property type="match status" value="1"/>
</dbReference>
<evidence type="ECO:0000313" key="1">
    <source>
        <dbReference type="EMBL" id="TDG79917.1"/>
    </source>
</evidence>
<dbReference type="Gene3D" id="1.10.10.10">
    <property type="entry name" value="Winged helix-like DNA-binding domain superfamily/Winged helix DNA-binding domain"/>
    <property type="match status" value="1"/>
</dbReference>